<proteinExistence type="predicted"/>
<sequence>MFNNNLTKTFSSSKLALAIAISGLALIPIIVAVPTSSNVTPITSVQVDLNHTLVQREVYTGSATYYQTGLGACGVINNNAQSIAAVSAELFDSYPGAIPGDTNHNPICNKEIIVLYEGKSVAVTVTDRCEGCAEFDLDLSPAAFETLAELAVGRMEVTWEYA</sequence>
<dbReference type="AlphaFoldDB" id="A0A9W9DI23"/>
<evidence type="ECO:0000313" key="3">
    <source>
        <dbReference type="EMBL" id="KAJ4471513.1"/>
    </source>
</evidence>
<dbReference type="InterPro" id="IPR009009">
    <property type="entry name" value="RlpA-like_DPBB"/>
</dbReference>
<organism evidence="3 4">
    <name type="scientific">Lentinula aciculospora</name>
    <dbReference type="NCBI Taxonomy" id="153920"/>
    <lineage>
        <taxon>Eukaryota</taxon>
        <taxon>Fungi</taxon>
        <taxon>Dikarya</taxon>
        <taxon>Basidiomycota</taxon>
        <taxon>Agaricomycotina</taxon>
        <taxon>Agaricomycetes</taxon>
        <taxon>Agaricomycetidae</taxon>
        <taxon>Agaricales</taxon>
        <taxon>Marasmiineae</taxon>
        <taxon>Omphalotaceae</taxon>
        <taxon>Lentinula</taxon>
    </lineage>
</organism>
<evidence type="ECO:0000259" key="2">
    <source>
        <dbReference type="Pfam" id="PF03330"/>
    </source>
</evidence>
<dbReference type="Pfam" id="PF03330">
    <property type="entry name" value="DPBB_1"/>
    <property type="match status" value="1"/>
</dbReference>
<dbReference type="InterPro" id="IPR036908">
    <property type="entry name" value="RlpA-like_sf"/>
</dbReference>
<comment type="caution">
    <text evidence="3">The sequence shown here is derived from an EMBL/GenBank/DDBJ whole genome shotgun (WGS) entry which is preliminary data.</text>
</comment>
<dbReference type="Proteomes" id="UP001150266">
    <property type="component" value="Unassembled WGS sequence"/>
</dbReference>
<keyword evidence="1" id="KW-0732">Signal</keyword>
<evidence type="ECO:0000313" key="4">
    <source>
        <dbReference type="Proteomes" id="UP001150266"/>
    </source>
</evidence>
<reference evidence="3" key="1">
    <citation type="submission" date="2022-08" db="EMBL/GenBank/DDBJ databases">
        <title>A Global Phylogenomic Analysis of the Shiitake Genus Lentinula.</title>
        <authorList>
            <consortium name="DOE Joint Genome Institute"/>
            <person name="Sierra-Patev S."/>
            <person name="Min B."/>
            <person name="Naranjo-Ortiz M."/>
            <person name="Looney B."/>
            <person name="Konkel Z."/>
            <person name="Slot J.C."/>
            <person name="Sakamoto Y."/>
            <person name="Steenwyk J.L."/>
            <person name="Rokas A."/>
            <person name="Carro J."/>
            <person name="Camarero S."/>
            <person name="Ferreira P."/>
            <person name="Molpeceres G."/>
            <person name="Ruiz-Duenas F.J."/>
            <person name="Serrano A."/>
            <person name="Henrissat B."/>
            <person name="Drula E."/>
            <person name="Hughes K.W."/>
            <person name="Mata J.L."/>
            <person name="Ishikawa N.K."/>
            <person name="Vargas-Isla R."/>
            <person name="Ushijima S."/>
            <person name="Smith C.A."/>
            <person name="Ahrendt S."/>
            <person name="Andreopoulos W."/>
            <person name="He G."/>
            <person name="Labutti K."/>
            <person name="Lipzen A."/>
            <person name="Ng V."/>
            <person name="Riley R."/>
            <person name="Sandor L."/>
            <person name="Barry K."/>
            <person name="Martinez A.T."/>
            <person name="Xiao Y."/>
            <person name="Gibbons J.G."/>
            <person name="Terashima K."/>
            <person name="Grigoriev I.V."/>
            <person name="Hibbett D.S."/>
        </authorList>
    </citation>
    <scope>NUCLEOTIDE SEQUENCE</scope>
    <source>
        <strain evidence="3">JLM2183</strain>
    </source>
</reference>
<keyword evidence="4" id="KW-1185">Reference proteome</keyword>
<accession>A0A9W9DI23</accession>
<name>A0A9W9DI23_9AGAR</name>
<dbReference type="PANTHER" id="PTHR31836">
    <property type="match status" value="1"/>
</dbReference>
<dbReference type="PANTHER" id="PTHR31836:SF28">
    <property type="entry name" value="SRCR DOMAIN-CONTAINING PROTEIN-RELATED"/>
    <property type="match status" value="1"/>
</dbReference>
<dbReference type="SUPFAM" id="SSF50685">
    <property type="entry name" value="Barwin-like endoglucanases"/>
    <property type="match status" value="1"/>
</dbReference>
<dbReference type="EMBL" id="JAOTPV010000022">
    <property type="protein sequence ID" value="KAJ4471513.1"/>
    <property type="molecule type" value="Genomic_DNA"/>
</dbReference>
<dbReference type="OrthoDB" id="623670at2759"/>
<dbReference type="Gene3D" id="2.40.40.10">
    <property type="entry name" value="RlpA-like domain"/>
    <property type="match status" value="1"/>
</dbReference>
<dbReference type="InterPro" id="IPR051477">
    <property type="entry name" value="Expansin_CellWall"/>
</dbReference>
<gene>
    <name evidence="3" type="ORF">J3R30DRAFT_3685825</name>
</gene>
<feature type="domain" description="RlpA-like protein double-psi beta-barrel" evidence="2">
    <location>
        <begin position="60"/>
        <end position="158"/>
    </location>
</feature>
<dbReference type="CDD" id="cd22191">
    <property type="entry name" value="DPBB_RlpA_EXP_N-like"/>
    <property type="match status" value="1"/>
</dbReference>
<evidence type="ECO:0000256" key="1">
    <source>
        <dbReference type="ARBA" id="ARBA00022729"/>
    </source>
</evidence>
<protein>
    <submittedName>
        <fullName evidence="3">Barwin-like endoglucanase</fullName>
    </submittedName>
</protein>